<proteinExistence type="predicted"/>
<sequence length="140" mass="16204">MIARLARIAGPMFIMEGAGGEMYWDKTKNWFVTGYSRTPLRIEPGTFLDRALFTKNRNKEKEGYKRKLVDWIRECITDWNYENNVPSVCLDRLVERGILGKERKLAGIKTDYPTKKPEPRKNLSSGIRKIALVEVKPIVT</sequence>
<protein>
    <submittedName>
        <fullName evidence="1">Uncharacterized protein</fullName>
    </submittedName>
</protein>
<gene>
    <name evidence="1" type="ORF">OS493_036927</name>
</gene>
<evidence type="ECO:0000313" key="1">
    <source>
        <dbReference type="EMBL" id="KAJ7388560.1"/>
    </source>
</evidence>
<dbReference type="AlphaFoldDB" id="A0A9X0D6F4"/>
<keyword evidence="2" id="KW-1185">Reference proteome</keyword>
<dbReference type="EMBL" id="MU825461">
    <property type="protein sequence ID" value="KAJ7388560.1"/>
    <property type="molecule type" value="Genomic_DNA"/>
</dbReference>
<accession>A0A9X0D6F4</accession>
<organism evidence="1 2">
    <name type="scientific">Desmophyllum pertusum</name>
    <dbReference type="NCBI Taxonomy" id="174260"/>
    <lineage>
        <taxon>Eukaryota</taxon>
        <taxon>Metazoa</taxon>
        <taxon>Cnidaria</taxon>
        <taxon>Anthozoa</taxon>
        <taxon>Hexacorallia</taxon>
        <taxon>Scleractinia</taxon>
        <taxon>Caryophylliina</taxon>
        <taxon>Caryophylliidae</taxon>
        <taxon>Desmophyllum</taxon>
    </lineage>
</organism>
<name>A0A9X0D6F4_9CNID</name>
<evidence type="ECO:0000313" key="2">
    <source>
        <dbReference type="Proteomes" id="UP001163046"/>
    </source>
</evidence>
<comment type="caution">
    <text evidence="1">The sequence shown here is derived from an EMBL/GenBank/DDBJ whole genome shotgun (WGS) entry which is preliminary data.</text>
</comment>
<reference evidence="1" key="1">
    <citation type="submission" date="2023-01" db="EMBL/GenBank/DDBJ databases">
        <title>Genome assembly of the deep-sea coral Lophelia pertusa.</title>
        <authorList>
            <person name="Herrera S."/>
            <person name="Cordes E."/>
        </authorList>
    </citation>
    <scope>NUCLEOTIDE SEQUENCE</scope>
    <source>
        <strain evidence="1">USNM1676648</strain>
        <tissue evidence="1">Polyp</tissue>
    </source>
</reference>
<dbReference type="Proteomes" id="UP001163046">
    <property type="component" value="Unassembled WGS sequence"/>
</dbReference>
<dbReference type="OrthoDB" id="5979840at2759"/>